<dbReference type="PANTHER" id="PTHR22846">
    <property type="entry name" value="WD40 REPEAT PROTEIN"/>
    <property type="match status" value="1"/>
</dbReference>
<proteinExistence type="predicted"/>
<dbReference type="InterPro" id="IPR015943">
    <property type="entry name" value="WD40/YVTN_repeat-like_dom_sf"/>
</dbReference>
<gene>
    <name evidence="10" type="ORF">DSPE1174_LOCUS17100</name>
</gene>
<dbReference type="PROSITE" id="PS50294">
    <property type="entry name" value="WD_REPEATS_REGION"/>
    <property type="match status" value="5"/>
</dbReference>
<dbReference type="EMBL" id="HBGS01033195">
    <property type="protein sequence ID" value="CAD9435270.1"/>
    <property type="molecule type" value="Transcribed_RNA"/>
</dbReference>
<dbReference type="InterPro" id="IPR036322">
    <property type="entry name" value="WD40_repeat_dom_sf"/>
</dbReference>
<accession>A0A7S2CU47</accession>
<dbReference type="PROSITE" id="PS00678">
    <property type="entry name" value="WD_REPEATS_1"/>
    <property type="match status" value="3"/>
</dbReference>
<keyword evidence="6" id="KW-0539">Nucleus</keyword>
<dbReference type="FunFam" id="1.20.960.30:FF:000003">
    <property type="entry name" value="Related to Nuclear receptor co-repressor/HDAC3 complex subunit TBLR1"/>
    <property type="match status" value="1"/>
</dbReference>
<dbReference type="PROSITE" id="PS50896">
    <property type="entry name" value="LISH"/>
    <property type="match status" value="1"/>
</dbReference>
<dbReference type="Pfam" id="PF00400">
    <property type="entry name" value="WD40"/>
    <property type="match status" value="1"/>
</dbReference>
<feature type="domain" description="WDHD1 first WD40" evidence="9">
    <location>
        <begin position="262"/>
        <end position="535"/>
    </location>
</feature>
<evidence type="ECO:0000256" key="8">
    <source>
        <dbReference type="SAM" id="MobiDB-lite"/>
    </source>
</evidence>
<dbReference type="GO" id="GO:0006357">
    <property type="term" value="P:regulation of transcription by RNA polymerase II"/>
    <property type="evidence" value="ECO:0007669"/>
    <property type="project" value="TreeGrafter"/>
</dbReference>
<dbReference type="Pfam" id="PF24817">
    <property type="entry name" value="WD40_WDHD1_1st"/>
    <property type="match status" value="1"/>
</dbReference>
<keyword evidence="2 7" id="KW-0853">WD repeat</keyword>
<dbReference type="InterPro" id="IPR020472">
    <property type="entry name" value="WD40_PAC1"/>
</dbReference>
<dbReference type="SMART" id="SM00667">
    <property type="entry name" value="LisH"/>
    <property type="match status" value="1"/>
</dbReference>
<feature type="repeat" description="WD" evidence="7">
    <location>
        <begin position="190"/>
        <end position="227"/>
    </location>
</feature>
<dbReference type="InterPro" id="IPR019775">
    <property type="entry name" value="WD40_repeat_CS"/>
</dbReference>
<reference evidence="10" key="1">
    <citation type="submission" date="2021-01" db="EMBL/GenBank/DDBJ databases">
        <authorList>
            <person name="Corre E."/>
            <person name="Pelletier E."/>
            <person name="Niang G."/>
            <person name="Scheremetjew M."/>
            <person name="Finn R."/>
            <person name="Kale V."/>
            <person name="Holt S."/>
            <person name="Cochrane G."/>
            <person name="Meng A."/>
            <person name="Brown T."/>
            <person name="Cohen L."/>
        </authorList>
    </citation>
    <scope>NUCLEOTIDE SEQUENCE</scope>
    <source>
        <strain evidence="10">CCMP1381</strain>
    </source>
</reference>
<dbReference type="PROSITE" id="PS50082">
    <property type="entry name" value="WD_REPEATS_2"/>
    <property type="match status" value="6"/>
</dbReference>
<dbReference type="Gene3D" id="1.20.960.30">
    <property type="match status" value="1"/>
</dbReference>
<dbReference type="FunFam" id="2.130.10.10:FF:000218">
    <property type="entry name" value="WD40 repeat-containing protein HOS15"/>
    <property type="match status" value="1"/>
</dbReference>
<dbReference type="Gene3D" id="2.130.10.10">
    <property type="entry name" value="YVTN repeat-like/Quinoprotein amine dehydrogenase"/>
    <property type="match status" value="1"/>
</dbReference>
<evidence type="ECO:0000256" key="3">
    <source>
        <dbReference type="ARBA" id="ARBA00022737"/>
    </source>
</evidence>
<dbReference type="PRINTS" id="PR00320">
    <property type="entry name" value="GPROTEINBRPT"/>
</dbReference>
<dbReference type="Pfam" id="PF08513">
    <property type="entry name" value="LisH"/>
    <property type="match status" value="1"/>
</dbReference>
<feature type="region of interest" description="Disordered" evidence="8">
    <location>
        <begin position="104"/>
        <end position="160"/>
    </location>
</feature>
<dbReference type="InterPro" id="IPR045183">
    <property type="entry name" value="Ebi-like"/>
</dbReference>
<keyword evidence="5" id="KW-0804">Transcription</keyword>
<evidence type="ECO:0000313" key="10">
    <source>
        <dbReference type="EMBL" id="CAD9435270.1"/>
    </source>
</evidence>
<feature type="repeat" description="WD" evidence="7">
    <location>
        <begin position="421"/>
        <end position="471"/>
    </location>
</feature>
<evidence type="ECO:0000256" key="1">
    <source>
        <dbReference type="ARBA" id="ARBA00004123"/>
    </source>
</evidence>
<evidence type="ECO:0000256" key="5">
    <source>
        <dbReference type="ARBA" id="ARBA00023163"/>
    </source>
</evidence>
<protein>
    <recommendedName>
        <fullName evidence="9">WDHD1 first WD40 domain-containing protein</fullName>
    </recommendedName>
</protein>
<dbReference type="InterPro" id="IPR006594">
    <property type="entry name" value="LisH"/>
</dbReference>
<dbReference type="PANTHER" id="PTHR22846:SF2">
    <property type="entry name" value="F-BOX-LIKE_WD REPEAT-CONTAINING PROTEIN EBI"/>
    <property type="match status" value="1"/>
</dbReference>
<feature type="repeat" description="WD" evidence="7">
    <location>
        <begin position="379"/>
        <end position="420"/>
    </location>
</feature>
<feature type="compositionally biased region" description="Basic and acidic residues" evidence="8">
    <location>
        <begin position="121"/>
        <end position="136"/>
    </location>
</feature>
<keyword evidence="4" id="KW-0805">Transcription regulation</keyword>
<feature type="repeat" description="WD" evidence="7">
    <location>
        <begin position="472"/>
        <end position="513"/>
    </location>
</feature>
<sequence>MGTITSEEINYLVYRYLQESGFVHSAFTFAYEALISKSTIAHQGAEVPPGALIAFLQKGLQLVSLEHHINEDGSERACDEEMSLLTPHVCHTLANQKNLVKKTEVASHLHTSENSQQGNGEHMDTDEHERHPEKQSGRQSFSRNSGGGGNNNTGEGDRPVFEVGESMRQKTSGRMALAHSEFSKSEVSVLSSHSSEVFCCSWNPTNDLLATGSGDATARIWNLQAGEPGGGNAQSLELVHQSPARSPYATAADKQLERDVTTLEWSRNGELLATGGMDGIARIWSKEGGLQHTLNAHEESIFSLHFNYTGDLLLTGSYDNSTIAWDVATGQPKHRFEVHSAQVLDVDWKDGKTFASCSTDKTIKICTMDGSDKQPVQTFLGHKDEVNAIKWDPSGNILASCSDDTSAKLWTLGEPNHLHDLREHSKEIYTIRWSPTGLGSQNPNKKLVLASASFDSMVKLWDVERGCCTHSLNRHDKKVYTVAFSPCGDYIASGSLGGQLYVWSIRDGSIVRSFRGGSDIFEVAWNSRGDRIAACGGYESGSSNAVTIIDFRM</sequence>
<dbReference type="SMART" id="SM00320">
    <property type="entry name" value="WD40"/>
    <property type="match status" value="8"/>
</dbReference>
<dbReference type="GO" id="GO:0003714">
    <property type="term" value="F:transcription corepressor activity"/>
    <property type="evidence" value="ECO:0007669"/>
    <property type="project" value="InterPro"/>
</dbReference>
<feature type="repeat" description="WD" evidence="7">
    <location>
        <begin position="294"/>
        <end position="335"/>
    </location>
</feature>
<evidence type="ECO:0000259" key="9">
    <source>
        <dbReference type="Pfam" id="PF24817"/>
    </source>
</evidence>
<dbReference type="CDD" id="cd00200">
    <property type="entry name" value="WD40"/>
    <property type="match status" value="1"/>
</dbReference>
<evidence type="ECO:0000256" key="4">
    <source>
        <dbReference type="ARBA" id="ARBA00023015"/>
    </source>
</evidence>
<name>A0A7S2CU47_9STRA</name>
<dbReference type="InterPro" id="IPR057646">
    <property type="entry name" value="WD40_WDHD1_1st"/>
</dbReference>
<evidence type="ECO:0000256" key="7">
    <source>
        <dbReference type="PROSITE-ProRule" id="PRU00221"/>
    </source>
</evidence>
<dbReference type="GO" id="GO:0000118">
    <property type="term" value="C:histone deacetylase complex"/>
    <property type="evidence" value="ECO:0007669"/>
    <property type="project" value="TreeGrafter"/>
</dbReference>
<keyword evidence="3" id="KW-0677">Repeat</keyword>
<organism evidence="10">
    <name type="scientific">Octactis speculum</name>
    <dbReference type="NCBI Taxonomy" id="3111310"/>
    <lineage>
        <taxon>Eukaryota</taxon>
        <taxon>Sar</taxon>
        <taxon>Stramenopiles</taxon>
        <taxon>Ochrophyta</taxon>
        <taxon>Dictyochophyceae</taxon>
        <taxon>Dictyochales</taxon>
        <taxon>Dictyochaceae</taxon>
        <taxon>Octactis</taxon>
    </lineage>
</organism>
<evidence type="ECO:0000256" key="6">
    <source>
        <dbReference type="ARBA" id="ARBA00023242"/>
    </source>
</evidence>
<dbReference type="InterPro" id="IPR001680">
    <property type="entry name" value="WD40_rpt"/>
</dbReference>
<dbReference type="AlphaFoldDB" id="A0A7S2CU47"/>
<evidence type="ECO:0000256" key="2">
    <source>
        <dbReference type="ARBA" id="ARBA00022574"/>
    </source>
</evidence>
<dbReference type="SUPFAM" id="SSF50978">
    <property type="entry name" value="WD40 repeat-like"/>
    <property type="match status" value="1"/>
</dbReference>
<feature type="repeat" description="WD" evidence="7">
    <location>
        <begin position="260"/>
        <end position="285"/>
    </location>
</feature>
<comment type="subcellular location">
    <subcellularLocation>
        <location evidence="1">Nucleus</location>
    </subcellularLocation>
</comment>